<feature type="transmembrane region" description="Helical" evidence="10">
    <location>
        <begin position="825"/>
        <end position="843"/>
    </location>
</feature>
<dbReference type="InterPro" id="IPR018378">
    <property type="entry name" value="C-type_lectin_CS"/>
</dbReference>
<accession>A0A8J5JZT4</accession>
<dbReference type="InterPro" id="IPR002172">
    <property type="entry name" value="LDrepeatLR_classA_rpt"/>
</dbReference>
<keyword evidence="6 8" id="KW-1015">Disulfide bond</keyword>
<feature type="disulfide bond" evidence="8">
    <location>
        <begin position="525"/>
        <end position="540"/>
    </location>
</feature>
<comment type="subcellular location">
    <subcellularLocation>
        <location evidence="2">Membrane</location>
        <topology evidence="2">Multi-pass membrane protein</topology>
    </subcellularLocation>
</comment>
<dbReference type="PANTHER" id="PTHR19277:SF161">
    <property type="entry name" value="LAMININ G DOMAIN-CONTAINING PROTEIN"/>
    <property type="match status" value="1"/>
</dbReference>
<dbReference type="Pfam" id="PF00354">
    <property type="entry name" value="Pentaxin"/>
    <property type="match status" value="1"/>
</dbReference>
<dbReference type="SMART" id="SM00192">
    <property type="entry name" value="LDLa"/>
    <property type="match status" value="1"/>
</dbReference>
<feature type="disulfide bond" evidence="8">
    <location>
        <begin position="513"/>
        <end position="531"/>
    </location>
</feature>
<dbReference type="EMBL" id="JAHLQT010021643">
    <property type="protein sequence ID" value="KAG7167507.1"/>
    <property type="molecule type" value="Genomic_DNA"/>
</dbReference>
<name>A0A8J5JZT4_HOMAM</name>
<evidence type="ECO:0000256" key="6">
    <source>
        <dbReference type="ARBA" id="ARBA00023157"/>
    </source>
</evidence>
<dbReference type="Gene3D" id="4.10.400.10">
    <property type="entry name" value="Low-density Lipoprotein Receptor"/>
    <property type="match status" value="1"/>
</dbReference>
<protein>
    <submittedName>
        <fullName evidence="13">Ligand-gated ion channel 46-like 1</fullName>
    </submittedName>
</protein>
<comment type="caution">
    <text evidence="13">The sequence shown here is derived from an EMBL/GenBank/DDBJ whole genome shotgun (WGS) entry which is preliminary data.</text>
</comment>
<dbReference type="Gene3D" id="3.10.100.10">
    <property type="entry name" value="Mannose-Binding Protein A, subunit A"/>
    <property type="match status" value="1"/>
</dbReference>
<dbReference type="InterPro" id="IPR051360">
    <property type="entry name" value="Neuronal_Pentraxin_Related"/>
</dbReference>
<feature type="transmembrane region" description="Helical" evidence="10">
    <location>
        <begin position="785"/>
        <end position="805"/>
    </location>
</feature>
<dbReference type="InterPro" id="IPR023415">
    <property type="entry name" value="LDLR_class-A_CS"/>
</dbReference>
<dbReference type="PROSITE" id="PS50041">
    <property type="entry name" value="C_TYPE_LECTIN_2"/>
    <property type="match status" value="1"/>
</dbReference>
<dbReference type="GO" id="GO:0016020">
    <property type="term" value="C:membrane"/>
    <property type="evidence" value="ECO:0007669"/>
    <property type="project" value="UniProtKB-SubCell"/>
</dbReference>
<evidence type="ECO:0000259" key="12">
    <source>
        <dbReference type="PROSITE" id="PS51828"/>
    </source>
</evidence>
<feature type="disulfide bond" evidence="8">
    <location>
        <begin position="506"/>
        <end position="518"/>
    </location>
</feature>
<keyword evidence="4" id="KW-0106">Calcium</keyword>
<dbReference type="Gene3D" id="1.20.58.390">
    <property type="entry name" value="Neurotransmitter-gated ion-channel transmembrane domain"/>
    <property type="match status" value="1"/>
</dbReference>
<dbReference type="Pfam" id="PF00057">
    <property type="entry name" value="Ldl_recept_a"/>
    <property type="match status" value="1"/>
</dbReference>
<feature type="domain" description="Pentraxin (PTX)" evidence="12">
    <location>
        <begin position="71"/>
        <end position="281"/>
    </location>
</feature>
<proteinExistence type="predicted"/>
<dbReference type="InterPro" id="IPR013320">
    <property type="entry name" value="ConA-like_dom_sf"/>
</dbReference>
<dbReference type="SUPFAM" id="SSF90112">
    <property type="entry name" value="Neurotransmitter-gated ion-channel transmembrane pore"/>
    <property type="match status" value="1"/>
</dbReference>
<dbReference type="PROSITE" id="PS51828">
    <property type="entry name" value="PTX_2"/>
    <property type="match status" value="1"/>
</dbReference>
<dbReference type="InterPro" id="IPR006029">
    <property type="entry name" value="Neurotrans-gated_channel_TM"/>
</dbReference>
<evidence type="ECO:0000313" key="14">
    <source>
        <dbReference type="Proteomes" id="UP000747542"/>
    </source>
</evidence>
<dbReference type="InterPro" id="IPR036055">
    <property type="entry name" value="LDL_receptor-like_sf"/>
</dbReference>
<keyword evidence="10" id="KW-0812">Transmembrane</keyword>
<keyword evidence="10" id="KW-1133">Transmembrane helix</keyword>
<dbReference type="InterPro" id="IPR001304">
    <property type="entry name" value="C-type_lectin-like"/>
</dbReference>
<evidence type="ECO:0000256" key="5">
    <source>
        <dbReference type="ARBA" id="ARBA00023136"/>
    </source>
</evidence>
<dbReference type="PROSITE" id="PS00236">
    <property type="entry name" value="NEUROTR_ION_CHANNEL"/>
    <property type="match status" value="1"/>
</dbReference>
<dbReference type="PANTHER" id="PTHR19277">
    <property type="entry name" value="PENTRAXIN"/>
    <property type="match status" value="1"/>
</dbReference>
<dbReference type="AlphaFoldDB" id="A0A8J5JZT4"/>
<evidence type="ECO:0000256" key="3">
    <source>
        <dbReference type="ARBA" id="ARBA00022723"/>
    </source>
</evidence>
<feature type="transmembrane region" description="Helical" evidence="10">
    <location>
        <begin position="891"/>
        <end position="911"/>
    </location>
</feature>
<evidence type="ECO:0000256" key="4">
    <source>
        <dbReference type="ARBA" id="ARBA00022837"/>
    </source>
</evidence>
<comment type="caution">
    <text evidence="9">Lacks conserved residue(s) required for the propagation of feature annotation.</text>
</comment>
<evidence type="ECO:0000256" key="1">
    <source>
        <dbReference type="ARBA" id="ARBA00001913"/>
    </source>
</evidence>
<dbReference type="Pfam" id="PF00059">
    <property type="entry name" value="Lectin_C"/>
    <property type="match status" value="1"/>
</dbReference>
<sequence>MKYVVVVVVVVVKMVEVDDNGWSSGGGHKGWDGGGAGQLGVMGGSGWMVVVLCVAHTASGLSQDKETKVFGLQTGVYDPGSTEVFVRHNFSGGPLLSPLDNVTICYRFWITAYRRDIVAFLSYAYSNEVDNALLFFQSEDDLNFYYNDEKESARVHLEVDDTLEVWHLHCFVFTHPAFRVYVDGRKLMEGVLESKATLIPLNGTLYLGQEQDTFDGGLDADQSLSGYITQVNIWDYEVDPSIIESIASCSANPRGNVFSTDTTSIQESNVKTETVHIKTFCKAREKVVIIPQKTVPADAENFCRLTDSMFYIPGDEEANSQLFQDAQQHFTDVCAGKSYRFLYLGATDAAEEGKWRTVDGKLLTYTAWSPGEPNSGKKSNCLVLRKYDDQWGDIGCTDKFCFSCSRTNLDYVQLRGMCQKREHNTRFLLDGYMNGRPFFRGYYGMIIYHSGVKEWILQDTVSNVTLATLPLMRPSEYPIGRRTWHVITSFCDLLPRSSVVLGLSACTTQEFMCTDGSCVHRSVRCNLRDDCLDGSDEENCTIIYFSDRYHNHRPPPGVIFNTPLQIVPVVDLIRFSKIDDINLAFHMEIEISLSWTDRNLRFKNIKTEEGKNMLSGEEEEKIWTPEVEFLNVNDGQLKMLKSGVYVKQTGTPDPPAFTDVQMDTIYQANSGRLVQRRQYYGSFNCHFRLFKYPFDTQTCLIIVKLASADTNVLALKNASVVYSGMAQLSKYTVQDIHISLKTHSGYAVLDVVFQLKRRWSLLMLTIFLPTFLLLGIGYGTLYIKLVAFQVRAVMTLTTLLVLYTLFNQVSSDLPDTAYIKMLDLWFFFCIFVIFSIIIIHVTVEHLEKEPERHGTRVVQVSPLLGNKAPDYSTFFTIKVPAGRVMYLSRCLIYPFIIASFCIVFWIVILFFS</sequence>
<evidence type="ECO:0000256" key="8">
    <source>
        <dbReference type="PROSITE-ProRule" id="PRU00124"/>
    </source>
</evidence>
<dbReference type="Pfam" id="PF02931">
    <property type="entry name" value="Neur_chan_LBD"/>
    <property type="match status" value="1"/>
</dbReference>
<dbReference type="InterPro" id="IPR016186">
    <property type="entry name" value="C-type_lectin-like/link_sf"/>
</dbReference>
<dbReference type="CDD" id="cd00112">
    <property type="entry name" value="LDLa"/>
    <property type="match status" value="1"/>
</dbReference>
<dbReference type="Gene3D" id="2.60.120.200">
    <property type="match status" value="1"/>
</dbReference>
<organism evidence="13 14">
    <name type="scientific">Homarus americanus</name>
    <name type="common">American lobster</name>
    <dbReference type="NCBI Taxonomy" id="6706"/>
    <lineage>
        <taxon>Eukaryota</taxon>
        <taxon>Metazoa</taxon>
        <taxon>Ecdysozoa</taxon>
        <taxon>Arthropoda</taxon>
        <taxon>Crustacea</taxon>
        <taxon>Multicrustacea</taxon>
        <taxon>Malacostraca</taxon>
        <taxon>Eumalacostraca</taxon>
        <taxon>Eucarida</taxon>
        <taxon>Decapoda</taxon>
        <taxon>Pleocyemata</taxon>
        <taxon>Astacidea</taxon>
        <taxon>Nephropoidea</taxon>
        <taxon>Nephropidae</taxon>
        <taxon>Homarus</taxon>
    </lineage>
</organism>
<evidence type="ECO:0000256" key="9">
    <source>
        <dbReference type="PROSITE-ProRule" id="PRU01172"/>
    </source>
</evidence>
<comment type="cofactor">
    <cofactor evidence="1">
        <name>Ca(2+)</name>
        <dbReference type="ChEBI" id="CHEBI:29108"/>
    </cofactor>
</comment>
<reference evidence="13" key="1">
    <citation type="journal article" date="2021" name="Sci. Adv.">
        <title>The American lobster genome reveals insights on longevity, neural, and immune adaptations.</title>
        <authorList>
            <person name="Polinski J.M."/>
            <person name="Zimin A.V."/>
            <person name="Clark K.F."/>
            <person name="Kohn A.B."/>
            <person name="Sadowski N."/>
            <person name="Timp W."/>
            <person name="Ptitsyn A."/>
            <person name="Khanna P."/>
            <person name="Romanova D.Y."/>
            <person name="Williams P."/>
            <person name="Greenwood S.J."/>
            <person name="Moroz L.L."/>
            <person name="Walt D.R."/>
            <person name="Bodnar A.G."/>
        </authorList>
    </citation>
    <scope>NUCLEOTIDE SEQUENCE</scope>
    <source>
        <strain evidence="13">GMGI-L3</strain>
    </source>
</reference>
<evidence type="ECO:0000256" key="10">
    <source>
        <dbReference type="SAM" id="Phobius"/>
    </source>
</evidence>
<dbReference type="SUPFAM" id="SSF56436">
    <property type="entry name" value="C-type lectin-like"/>
    <property type="match status" value="1"/>
</dbReference>
<evidence type="ECO:0000256" key="2">
    <source>
        <dbReference type="ARBA" id="ARBA00004141"/>
    </source>
</evidence>
<dbReference type="SUPFAM" id="SSF57424">
    <property type="entry name" value="LDL receptor-like module"/>
    <property type="match status" value="1"/>
</dbReference>
<feature type="domain" description="C-type lectin" evidence="11">
    <location>
        <begin position="298"/>
        <end position="405"/>
    </location>
</feature>
<dbReference type="SUPFAM" id="SSF63712">
    <property type="entry name" value="Nicotinic receptor ligand binding domain-like"/>
    <property type="match status" value="1"/>
</dbReference>
<dbReference type="InterPro" id="IPR036734">
    <property type="entry name" value="Neur_chan_lig-bd_sf"/>
</dbReference>
<dbReference type="InterPro" id="IPR001759">
    <property type="entry name" value="PTX_dom"/>
</dbReference>
<dbReference type="Pfam" id="PF02932">
    <property type="entry name" value="Neur_chan_memb"/>
    <property type="match status" value="1"/>
</dbReference>
<keyword evidence="3" id="KW-0479">Metal-binding</keyword>
<dbReference type="InterPro" id="IPR036719">
    <property type="entry name" value="Neuro-gated_channel_TM_sf"/>
</dbReference>
<dbReference type="PROSITE" id="PS00615">
    <property type="entry name" value="C_TYPE_LECTIN_1"/>
    <property type="match status" value="1"/>
</dbReference>
<evidence type="ECO:0000256" key="7">
    <source>
        <dbReference type="ARBA" id="ARBA00023180"/>
    </source>
</evidence>
<dbReference type="Proteomes" id="UP000747542">
    <property type="component" value="Unassembled WGS sequence"/>
</dbReference>
<dbReference type="SMART" id="SM00034">
    <property type="entry name" value="CLECT"/>
    <property type="match status" value="1"/>
</dbReference>
<dbReference type="PRINTS" id="PR00895">
    <property type="entry name" value="PENTAXIN"/>
</dbReference>
<keyword evidence="5 10" id="KW-0472">Membrane</keyword>
<dbReference type="SMART" id="SM00159">
    <property type="entry name" value="PTX"/>
    <property type="match status" value="1"/>
</dbReference>
<dbReference type="Gene3D" id="2.70.170.10">
    <property type="entry name" value="Neurotransmitter-gated ion-channel ligand-binding domain"/>
    <property type="match status" value="1"/>
</dbReference>
<dbReference type="InterPro" id="IPR006202">
    <property type="entry name" value="Neur_chan_lig-bd"/>
</dbReference>
<keyword evidence="7" id="KW-0325">Glycoprotein</keyword>
<dbReference type="PROSITE" id="PS01209">
    <property type="entry name" value="LDLRA_1"/>
    <property type="match status" value="1"/>
</dbReference>
<dbReference type="GO" id="GO:0046872">
    <property type="term" value="F:metal ion binding"/>
    <property type="evidence" value="ECO:0007669"/>
    <property type="project" value="UniProtKB-KW"/>
</dbReference>
<gene>
    <name evidence="13" type="primary">Lgc46-L1</name>
    <name evidence="13" type="ORF">Hamer_G012972</name>
</gene>
<evidence type="ECO:0000313" key="13">
    <source>
        <dbReference type="EMBL" id="KAG7167507.1"/>
    </source>
</evidence>
<dbReference type="GO" id="GO:0005230">
    <property type="term" value="F:extracellular ligand-gated monoatomic ion channel activity"/>
    <property type="evidence" value="ECO:0007669"/>
    <property type="project" value="InterPro"/>
</dbReference>
<dbReference type="InterPro" id="IPR038050">
    <property type="entry name" value="Neuro_actylchol_rec"/>
</dbReference>
<dbReference type="PROSITE" id="PS50068">
    <property type="entry name" value="LDLRA_2"/>
    <property type="match status" value="1"/>
</dbReference>
<dbReference type="InterPro" id="IPR018000">
    <property type="entry name" value="Neurotransmitter_ion_chnl_CS"/>
</dbReference>
<dbReference type="SUPFAM" id="SSF49899">
    <property type="entry name" value="Concanavalin A-like lectins/glucanases"/>
    <property type="match status" value="1"/>
</dbReference>
<dbReference type="InterPro" id="IPR016187">
    <property type="entry name" value="CTDL_fold"/>
</dbReference>
<keyword evidence="14" id="KW-1185">Reference proteome</keyword>
<evidence type="ECO:0000259" key="11">
    <source>
        <dbReference type="PROSITE" id="PS50041"/>
    </source>
</evidence>
<feature type="transmembrane region" description="Helical" evidence="10">
    <location>
        <begin position="759"/>
        <end position="778"/>
    </location>
</feature>